<dbReference type="NCBIfam" id="TIGR00231">
    <property type="entry name" value="small_GTP"/>
    <property type="match status" value="1"/>
</dbReference>
<organism evidence="7 8">
    <name type="scientific">Golovinomyces cichoracearum</name>
    <dbReference type="NCBI Taxonomy" id="62708"/>
    <lineage>
        <taxon>Eukaryota</taxon>
        <taxon>Fungi</taxon>
        <taxon>Dikarya</taxon>
        <taxon>Ascomycota</taxon>
        <taxon>Pezizomycotina</taxon>
        <taxon>Leotiomycetes</taxon>
        <taxon>Erysiphales</taxon>
        <taxon>Erysiphaceae</taxon>
        <taxon>Golovinomyces</taxon>
    </lineage>
</organism>
<sequence>MSGLFQKIYGWLIGLFWLTGISISRATELNITILGLQNAGKTSLIKVLTGNEFTVESTPTVGFSLKRVTKGHVTIRFWDVGGQTRFRTIWERYCRGVNAILFVVDCSDPTSLPDAKEELHCLMDYPSLTGIPLLLLGNKTDLGEALSVDELIEALDIANICHREVSCYGISVKEDTNLDAVLNWLVARANK</sequence>
<dbReference type="SMART" id="SM00175">
    <property type="entry name" value="RAB"/>
    <property type="match status" value="1"/>
</dbReference>
<reference evidence="7 8" key="1">
    <citation type="journal article" date="2018" name="BMC Genomics">
        <title>Comparative genome analyses reveal sequence features reflecting distinct modes of host-adaptation between dicot and monocot powdery mildew.</title>
        <authorList>
            <person name="Wu Y."/>
            <person name="Ma X."/>
            <person name="Pan Z."/>
            <person name="Kale S.D."/>
            <person name="Song Y."/>
            <person name="King H."/>
            <person name="Zhang Q."/>
            <person name="Presley C."/>
            <person name="Deng X."/>
            <person name="Wei C.I."/>
            <person name="Xiao S."/>
        </authorList>
    </citation>
    <scope>NUCLEOTIDE SEQUENCE [LARGE SCALE GENOMIC DNA]</scope>
    <source>
        <strain evidence="7">UMSG1</strain>
    </source>
</reference>
<feature type="binding site" evidence="5">
    <location>
        <position position="60"/>
    </location>
    <ligand>
        <name>Mg(2+)</name>
        <dbReference type="ChEBI" id="CHEBI:18420"/>
    </ligand>
</feature>
<comment type="caution">
    <text evidence="7">The sequence shown here is derived from an EMBL/GenBank/DDBJ whole genome shotgun (WGS) entry which is preliminary data.</text>
</comment>
<feature type="binding site" evidence="4">
    <location>
        <position position="82"/>
    </location>
    <ligand>
        <name>GTP</name>
        <dbReference type="ChEBI" id="CHEBI:37565"/>
    </ligand>
</feature>
<evidence type="ECO:0000256" key="4">
    <source>
        <dbReference type="PIRSR" id="PIRSR606689-1"/>
    </source>
</evidence>
<dbReference type="SUPFAM" id="SSF52540">
    <property type="entry name" value="P-loop containing nucleoside triphosphate hydrolases"/>
    <property type="match status" value="1"/>
</dbReference>
<dbReference type="Pfam" id="PF00025">
    <property type="entry name" value="Arf"/>
    <property type="match status" value="1"/>
</dbReference>
<feature type="binding site" evidence="4">
    <location>
        <begin position="35"/>
        <end position="42"/>
    </location>
    <ligand>
        <name>GTP</name>
        <dbReference type="ChEBI" id="CHEBI:37565"/>
    </ligand>
</feature>
<dbReference type="InterPro" id="IPR006689">
    <property type="entry name" value="Small_GTPase_ARF/SAR"/>
</dbReference>
<dbReference type="InterPro" id="IPR044154">
    <property type="entry name" value="Arl8a/8b"/>
</dbReference>
<dbReference type="Gene3D" id="3.40.50.300">
    <property type="entry name" value="P-loop containing nucleotide triphosphate hydrolases"/>
    <property type="match status" value="1"/>
</dbReference>
<dbReference type="Proteomes" id="UP000285326">
    <property type="component" value="Unassembled WGS sequence"/>
</dbReference>
<dbReference type="PANTHER" id="PTHR45732">
    <property type="entry name" value="ADP-RIBOSYLATION FACTOR-LIKE PROTEIN 8"/>
    <property type="match status" value="1"/>
</dbReference>
<keyword evidence="2 4" id="KW-0547">Nucleotide-binding</keyword>
<dbReference type="PROSITE" id="PS51419">
    <property type="entry name" value="RAB"/>
    <property type="match status" value="1"/>
</dbReference>
<evidence type="ECO:0000313" key="8">
    <source>
        <dbReference type="Proteomes" id="UP000285326"/>
    </source>
</evidence>
<dbReference type="SMART" id="SM00173">
    <property type="entry name" value="RAS"/>
    <property type="match status" value="1"/>
</dbReference>
<dbReference type="PRINTS" id="PR00328">
    <property type="entry name" value="SAR1GTPBP"/>
</dbReference>
<evidence type="ECO:0000256" key="1">
    <source>
        <dbReference type="ARBA" id="ARBA00010290"/>
    </source>
</evidence>
<evidence type="ECO:0000256" key="5">
    <source>
        <dbReference type="PIRSR" id="PIRSR606689-2"/>
    </source>
</evidence>
<feature type="binding site" evidence="5">
    <location>
        <position position="42"/>
    </location>
    <ligand>
        <name>Mg(2+)</name>
        <dbReference type="ChEBI" id="CHEBI:18420"/>
    </ligand>
</feature>
<dbReference type="GO" id="GO:0015031">
    <property type="term" value="P:protein transport"/>
    <property type="evidence" value="ECO:0007669"/>
    <property type="project" value="InterPro"/>
</dbReference>
<dbReference type="PROSITE" id="PS51417">
    <property type="entry name" value="ARF"/>
    <property type="match status" value="1"/>
</dbReference>
<dbReference type="PANTHER" id="PTHR45732:SF7">
    <property type="entry name" value="ADP-RIBOSYLATION FACTOR-LIKE PROTEIN 8"/>
    <property type="match status" value="1"/>
</dbReference>
<evidence type="ECO:0000313" key="7">
    <source>
        <dbReference type="EMBL" id="RKF72967.1"/>
    </source>
</evidence>
<accession>A0A420IEL7</accession>
<dbReference type="CDD" id="cd04159">
    <property type="entry name" value="Arl10_like"/>
    <property type="match status" value="1"/>
</dbReference>
<dbReference type="GO" id="GO:0046872">
    <property type="term" value="F:metal ion binding"/>
    <property type="evidence" value="ECO:0007669"/>
    <property type="project" value="UniProtKB-KW"/>
</dbReference>
<dbReference type="SMART" id="SM00178">
    <property type="entry name" value="SAR"/>
    <property type="match status" value="1"/>
</dbReference>
<dbReference type="InterPro" id="IPR027417">
    <property type="entry name" value="P-loop_NTPase"/>
</dbReference>
<feature type="binding site" evidence="4">
    <location>
        <begin position="138"/>
        <end position="141"/>
    </location>
    <ligand>
        <name>GTP</name>
        <dbReference type="ChEBI" id="CHEBI:37565"/>
    </ligand>
</feature>
<gene>
    <name evidence="7" type="ORF">GcM1_246149</name>
</gene>
<name>A0A420IEL7_9PEZI</name>
<dbReference type="AlphaFoldDB" id="A0A420IEL7"/>
<dbReference type="GO" id="GO:0003924">
    <property type="term" value="F:GTPase activity"/>
    <property type="evidence" value="ECO:0007669"/>
    <property type="project" value="InterPro"/>
</dbReference>
<keyword evidence="5" id="KW-0460">Magnesium</keyword>
<keyword evidence="5" id="KW-0479">Metal-binding</keyword>
<dbReference type="InterPro" id="IPR005225">
    <property type="entry name" value="Small_GTP-bd"/>
</dbReference>
<evidence type="ECO:0000256" key="3">
    <source>
        <dbReference type="ARBA" id="ARBA00023134"/>
    </source>
</evidence>
<dbReference type="SMART" id="SM00177">
    <property type="entry name" value="ARF"/>
    <property type="match status" value="1"/>
</dbReference>
<keyword evidence="3 4" id="KW-0342">GTP-binding</keyword>
<protein>
    <submittedName>
        <fullName evidence="7">ADP-ribosylation factor-like protein 8A</fullName>
    </submittedName>
</protein>
<comment type="similarity">
    <text evidence="1 6">Belongs to the small GTPase superfamily. Arf family.</text>
</comment>
<proteinExistence type="inferred from homology"/>
<evidence type="ECO:0000256" key="2">
    <source>
        <dbReference type="ARBA" id="ARBA00022741"/>
    </source>
</evidence>
<dbReference type="GO" id="GO:0005525">
    <property type="term" value="F:GTP binding"/>
    <property type="evidence" value="ECO:0007669"/>
    <property type="project" value="UniProtKB-KW"/>
</dbReference>
<dbReference type="EMBL" id="MCBS01024634">
    <property type="protein sequence ID" value="RKF72967.1"/>
    <property type="molecule type" value="Genomic_DNA"/>
</dbReference>
<dbReference type="GO" id="GO:0098852">
    <property type="term" value="C:lytic vacuole membrane"/>
    <property type="evidence" value="ECO:0007669"/>
    <property type="project" value="TreeGrafter"/>
</dbReference>
<evidence type="ECO:0000256" key="6">
    <source>
        <dbReference type="RuleBase" id="RU003925"/>
    </source>
</evidence>